<reference evidence="2" key="2">
    <citation type="submission" date="2025-05" db="UniProtKB">
        <authorList>
            <consortium name="EnsemblMetazoa"/>
        </authorList>
    </citation>
    <scope>IDENTIFICATION</scope>
    <source>
        <strain evidence="2">Foshan</strain>
    </source>
</reference>
<protein>
    <submittedName>
        <fullName evidence="2">Uncharacterized protein</fullName>
    </submittedName>
</protein>
<dbReference type="EnsemblMetazoa" id="AALFPA23_004981.R6239">
    <property type="protein sequence ID" value="AALFPA23_004981.P6239"/>
    <property type="gene ID" value="AALFPA23_004981"/>
</dbReference>
<feature type="compositionally biased region" description="Basic residues" evidence="1">
    <location>
        <begin position="128"/>
        <end position="138"/>
    </location>
</feature>
<feature type="compositionally biased region" description="Polar residues" evidence="1">
    <location>
        <begin position="105"/>
        <end position="118"/>
    </location>
</feature>
<sequence length="196" mass="21504">MLLICASEVQKHRRVSKNLATRKTQQMLVTAESPPPWTLTSDRHQLRPRQQRQRNVTQSEGFPALVAENGTSKTPPSPKSSSSSPPMANANGSVANGFRGRNKRNPTPSAQNNRQNSADPDKCEQRKVRTNKNQKKQVKPTNNNHGMISSRPTSAGKLGMSMFPYLDYFKPSKMLGSPTPLACTTPAQRGAPILAS</sequence>
<feature type="compositionally biased region" description="Low complexity" evidence="1">
    <location>
        <begin position="71"/>
        <end position="86"/>
    </location>
</feature>
<accession>A0ABM1Y255</accession>
<dbReference type="RefSeq" id="XP_062701678.1">
    <property type="nucleotide sequence ID" value="XM_062845694.1"/>
</dbReference>
<evidence type="ECO:0000313" key="3">
    <source>
        <dbReference type="Proteomes" id="UP000069940"/>
    </source>
</evidence>
<feature type="region of interest" description="Disordered" evidence="1">
    <location>
        <begin position="24"/>
        <end position="155"/>
    </location>
</feature>
<evidence type="ECO:0000256" key="1">
    <source>
        <dbReference type="SAM" id="MobiDB-lite"/>
    </source>
</evidence>
<organism evidence="2 3">
    <name type="scientific">Aedes albopictus</name>
    <name type="common">Asian tiger mosquito</name>
    <name type="synonym">Stegomyia albopicta</name>
    <dbReference type="NCBI Taxonomy" id="7160"/>
    <lineage>
        <taxon>Eukaryota</taxon>
        <taxon>Metazoa</taxon>
        <taxon>Ecdysozoa</taxon>
        <taxon>Arthropoda</taxon>
        <taxon>Hexapoda</taxon>
        <taxon>Insecta</taxon>
        <taxon>Pterygota</taxon>
        <taxon>Neoptera</taxon>
        <taxon>Endopterygota</taxon>
        <taxon>Diptera</taxon>
        <taxon>Nematocera</taxon>
        <taxon>Culicoidea</taxon>
        <taxon>Culicidae</taxon>
        <taxon>Culicinae</taxon>
        <taxon>Aedini</taxon>
        <taxon>Aedes</taxon>
        <taxon>Stegomyia</taxon>
    </lineage>
</organism>
<feature type="compositionally biased region" description="Polar residues" evidence="1">
    <location>
        <begin position="139"/>
        <end position="153"/>
    </location>
</feature>
<evidence type="ECO:0000313" key="2">
    <source>
        <dbReference type="EnsemblMetazoa" id="AALFPA23_004981.P6239"/>
    </source>
</evidence>
<proteinExistence type="predicted"/>
<dbReference type="Proteomes" id="UP000069940">
    <property type="component" value="Unassembled WGS sequence"/>
</dbReference>
<dbReference type="GeneID" id="134285239"/>
<name>A0ABM1Y255_AEDAL</name>
<reference evidence="3" key="1">
    <citation type="journal article" date="2015" name="Proc. Natl. Acad. Sci. U.S.A.">
        <title>Genome sequence of the Asian Tiger mosquito, Aedes albopictus, reveals insights into its biology, genetics, and evolution.</title>
        <authorList>
            <person name="Chen X.G."/>
            <person name="Jiang X."/>
            <person name="Gu J."/>
            <person name="Xu M."/>
            <person name="Wu Y."/>
            <person name="Deng Y."/>
            <person name="Zhang C."/>
            <person name="Bonizzoni M."/>
            <person name="Dermauw W."/>
            <person name="Vontas J."/>
            <person name="Armbruster P."/>
            <person name="Huang X."/>
            <person name="Yang Y."/>
            <person name="Zhang H."/>
            <person name="He W."/>
            <person name="Peng H."/>
            <person name="Liu Y."/>
            <person name="Wu K."/>
            <person name="Chen J."/>
            <person name="Lirakis M."/>
            <person name="Topalis P."/>
            <person name="Van Leeuwen T."/>
            <person name="Hall A.B."/>
            <person name="Jiang X."/>
            <person name="Thorpe C."/>
            <person name="Mueller R.L."/>
            <person name="Sun C."/>
            <person name="Waterhouse R.M."/>
            <person name="Yan G."/>
            <person name="Tu Z.J."/>
            <person name="Fang X."/>
            <person name="James A.A."/>
        </authorList>
    </citation>
    <scope>NUCLEOTIDE SEQUENCE [LARGE SCALE GENOMIC DNA]</scope>
    <source>
        <strain evidence="3">Foshan</strain>
    </source>
</reference>
<keyword evidence="3" id="KW-1185">Reference proteome</keyword>